<proteinExistence type="predicted"/>
<keyword evidence="5" id="KW-1185">Reference proteome</keyword>
<organism evidence="4 5">
    <name type="scientific">Thalassolituus maritimus</name>
    <dbReference type="NCBI Taxonomy" id="484498"/>
    <lineage>
        <taxon>Bacteria</taxon>
        <taxon>Pseudomonadati</taxon>
        <taxon>Pseudomonadota</taxon>
        <taxon>Gammaproteobacteria</taxon>
        <taxon>Oceanospirillales</taxon>
        <taxon>Oceanospirillaceae</taxon>
        <taxon>Thalassolituus</taxon>
    </lineage>
</organism>
<dbReference type="Pfam" id="PF13505">
    <property type="entry name" value="OMP_b-brl"/>
    <property type="match status" value="1"/>
</dbReference>
<evidence type="ECO:0000259" key="3">
    <source>
        <dbReference type="Pfam" id="PF13505"/>
    </source>
</evidence>
<evidence type="ECO:0000256" key="2">
    <source>
        <dbReference type="SAM" id="SignalP"/>
    </source>
</evidence>
<evidence type="ECO:0000313" key="4">
    <source>
        <dbReference type="EMBL" id="SIS90146.1"/>
    </source>
</evidence>
<dbReference type="InterPro" id="IPR027385">
    <property type="entry name" value="Beta-barrel_OMP"/>
</dbReference>
<name>A0A1N7MVN0_9GAMM</name>
<dbReference type="Gene3D" id="2.40.160.20">
    <property type="match status" value="1"/>
</dbReference>
<dbReference type="SUPFAM" id="SSF56925">
    <property type="entry name" value="OMPA-like"/>
    <property type="match status" value="1"/>
</dbReference>
<dbReference type="Proteomes" id="UP000185639">
    <property type="component" value="Unassembled WGS sequence"/>
</dbReference>
<dbReference type="EMBL" id="FTOH01000006">
    <property type="protein sequence ID" value="SIS90146.1"/>
    <property type="molecule type" value="Genomic_DNA"/>
</dbReference>
<feature type="chain" id="PRO_5012478705" evidence="2">
    <location>
        <begin position="27"/>
        <end position="199"/>
    </location>
</feature>
<sequence>MKTPLTTNMLALLPALALAAGSHVHADDWTGHTSLMMGSKSIPEDDWAKDDEHGVIGVITDFRQTRWPVSIAIDLFGTGSERKTNGDRFDTYTAEMHLGVRKVFELGQGFHPYIGGGLALINALQESEIDDAKREDEDNITAGWVGIGTYYSLTDSITVGADLRYVGGSAELDNIYPKTGNRDIDLAGSMGGLSLGYQW</sequence>
<accession>A0A1N7MVN0</accession>
<feature type="domain" description="Outer membrane protein beta-barrel" evidence="3">
    <location>
        <begin position="12"/>
        <end position="168"/>
    </location>
</feature>
<gene>
    <name evidence="4" type="ORF">SAMN05421686_1069</name>
</gene>
<dbReference type="RefSeq" id="WP_076515800.1">
    <property type="nucleotide sequence ID" value="NZ_FTOH01000006.1"/>
</dbReference>
<keyword evidence="1 2" id="KW-0732">Signal</keyword>
<feature type="signal peptide" evidence="2">
    <location>
        <begin position="1"/>
        <end position="26"/>
    </location>
</feature>
<dbReference type="InterPro" id="IPR011250">
    <property type="entry name" value="OMP/PagP_B-barrel"/>
</dbReference>
<protein>
    <submittedName>
        <fullName evidence="4">Opacity protein</fullName>
    </submittedName>
</protein>
<reference evidence="5" key="1">
    <citation type="submission" date="2017-01" db="EMBL/GenBank/DDBJ databases">
        <authorList>
            <person name="Varghese N."/>
            <person name="Submissions S."/>
        </authorList>
    </citation>
    <scope>NUCLEOTIDE SEQUENCE [LARGE SCALE GENOMIC DNA]</scope>
    <source>
        <strain evidence="5">DSM 24913</strain>
    </source>
</reference>
<dbReference type="AlphaFoldDB" id="A0A1N7MVN0"/>
<evidence type="ECO:0000313" key="5">
    <source>
        <dbReference type="Proteomes" id="UP000185639"/>
    </source>
</evidence>
<dbReference type="OrthoDB" id="6198576at2"/>
<evidence type="ECO:0000256" key="1">
    <source>
        <dbReference type="ARBA" id="ARBA00022729"/>
    </source>
</evidence>
<dbReference type="STRING" id="484498.SAMN05421686_1069"/>